<proteinExistence type="predicted"/>
<comment type="caution">
    <text evidence="1">The sequence shown here is derived from an EMBL/GenBank/DDBJ whole genome shotgun (WGS) entry which is preliminary data.</text>
</comment>
<dbReference type="OrthoDB" id="262374at2"/>
<dbReference type="Proteomes" id="UP000238034">
    <property type="component" value="Unassembled WGS sequence"/>
</dbReference>
<evidence type="ECO:0000313" key="2">
    <source>
        <dbReference type="Proteomes" id="UP000238034"/>
    </source>
</evidence>
<reference evidence="1 2" key="1">
    <citation type="submission" date="2018-03" db="EMBL/GenBank/DDBJ databases">
        <title>Genomic Encyclopedia of Type Strains, Phase III (KMG-III): the genomes of soil and plant-associated and newly described type strains.</title>
        <authorList>
            <person name="Whitman W."/>
        </authorList>
    </citation>
    <scope>NUCLEOTIDE SEQUENCE [LARGE SCALE GENOMIC DNA]</scope>
    <source>
        <strain evidence="1 2">CGMCC 1.9313</strain>
    </source>
</reference>
<gene>
    <name evidence="1" type="ORF">B0I27_104197</name>
</gene>
<dbReference type="AlphaFoldDB" id="A0A2T0U5I8"/>
<organism evidence="1 2">
    <name type="scientific">Arcticibacter pallidicorallinus</name>
    <dbReference type="NCBI Taxonomy" id="1259464"/>
    <lineage>
        <taxon>Bacteria</taxon>
        <taxon>Pseudomonadati</taxon>
        <taxon>Bacteroidota</taxon>
        <taxon>Sphingobacteriia</taxon>
        <taxon>Sphingobacteriales</taxon>
        <taxon>Sphingobacteriaceae</taxon>
        <taxon>Arcticibacter</taxon>
    </lineage>
</organism>
<name>A0A2T0U5I8_9SPHI</name>
<sequence length="184" mass="20927">MEREHIISGETEDQIWSLVNADFITNKDLLDYHAVLDQAGRRVVLDIGIDLGGGFESGSAYTTFSSYLYGRDAFRFSIHRQGFIDEIGKFFGMQDAVLGYLEFDEKFIVKTNSELKAATLFADDQLRRILIAYEDLSFGIVDYALEENEEKAPFLELKIQAGITDPALLREIYTVFMRAVQVLD</sequence>
<evidence type="ECO:0000313" key="1">
    <source>
        <dbReference type="EMBL" id="PRY53187.1"/>
    </source>
</evidence>
<accession>A0A2T0U5I8</accession>
<dbReference type="RefSeq" id="WP_106292765.1">
    <property type="nucleotide sequence ID" value="NZ_PVTH01000004.1"/>
</dbReference>
<keyword evidence="2" id="KW-1185">Reference proteome</keyword>
<protein>
    <submittedName>
        <fullName evidence="1">Uncharacterized protein</fullName>
    </submittedName>
</protein>
<dbReference type="EMBL" id="PVTH01000004">
    <property type="protein sequence ID" value="PRY53187.1"/>
    <property type="molecule type" value="Genomic_DNA"/>
</dbReference>